<dbReference type="Gene3D" id="3.40.50.2300">
    <property type="match status" value="1"/>
</dbReference>
<dbReference type="Pfam" id="PF00072">
    <property type="entry name" value="Response_reg"/>
    <property type="match status" value="1"/>
</dbReference>
<dbReference type="InterPro" id="IPR011006">
    <property type="entry name" value="CheY-like_superfamily"/>
</dbReference>
<dbReference type="PRINTS" id="PR00344">
    <property type="entry name" value="BCTRLSENSOR"/>
</dbReference>
<dbReference type="EMBL" id="JBHULB010000017">
    <property type="protein sequence ID" value="MFD2587949.1"/>
    <property type="molecule type" value="Genomic_DNA"/>
</dbReference>
<feature type="domain" description="Response regulatory" evidence="8">
    <location>
        <begin position="457"/>
        <end position="571"/>
    </location>
</feature>
<dbReference type="PROSITE" id="PS50113">
    <property type="entry name" value="PAC"/>
    <property type="match status" value="1"/>
</dbReference>
<dbReference type="NCBIfam" id="TIGR00229">
    <property type="entry name" value="sensory_box"/>
    <property type="match status" value="1"/>
</dbReference>
<dbReference type="SUPFAM" id="SSF47384">
    <property type="entry name" value="Homodimeric domain of signal transducing histidine kinase"/>
    <property type="match status" value="1"/>
</dbReference>
<dbReference type="Gene3D" id="3.30.450.20">
    <property type="entry name" value="PAS domain"/>
    <property type="match status" value="1"/>
</dbReference>
<reference evidence="12" key="1">
    <citation type="journal article" date="2019" name="Int. J. Syst. Evol. Microbiol.">
        <title>The Global Catalogue of Microorganisms (GCM) 10K type strain sequencing project: providing services to taxonomists for standard genome sequencing and annotation.</title>
        <authorList>
            <consortium name="The Broad Institute Genomics Platform"/>
            <consortium name="The Broad Institute Genome Sequencing Center for Infectious Disease"/>
            <person name="Wu L."/>
            <person name="Ma J."/>
        </authorList>
    </citation>
    <scope>NUCLEOTIDE SEQUENCE [LARGE SCALE GENOMIC DNA]</scope>
    <source>
        <strain evidence="12">KCTC 52368</strain>
    </source>
</reference>
<evidence type="ECO:0000259" key="7">
    <source>
        <dbReference type="PROSITE" id="PS50109"/>
    </source>
</evidence>
<proteinExistence type="predicted"/>
<keyword evidence="3 5" id="KW-0597">Phosphoprotein</keyword>
<feature type="coiled-coil region" evidence="6">
    <location>
        <begin position="30"/>
        <end position="57"/>
    </location>
</feature>
<dbReference type="CDD" id="cd17546">
    <property type="entry name" value="REC_hyHK_CKI1_RcsC-like"/>
    <property type="match status" value="1"/>
</dbReference>
<gene>
    <name evidence="11" type="ORF">ACFSQJ_13470</name>
</gene>
<dbReference type="InterPro" id="IPR013767">
    <property type="entry name" value="PAS_fold"/>
</dbReference>
<evidence type="ECO:0000256" key="3">
    <source>
        <dbReference type="ARBA" id="ARBA00022553"/>
    </source>
</evidence>
<dbReference type="Pfam" id="PF02518">
    <property type="entry name" value="HATPase_c"/>
    <property type="match status" value="1"/>
</dbReference>
<evidence type="ECO:0000256" key="6">
    <source>
        <dbReference type="SAM" id="Coils"/>
    </source>
</evidence>
<dbReference type="SUPFAM" id="SSF52172">
    <property type="entry name" value="CheY-like"/>
    <property type="match status" value="1"/>
</dbReference>
<dbReference type="InterPro" id="IPR036890">
    <property type="entry name" value="HATPase_C_sf"/>
</dbReference>
<dbReference type="CDD" id="cd00130">
    <property type="entry name" value="PAS"/>
    <property type="match status" value="1"/>
</dbReference>
<dbReference type="InterPro" id="IPR003594">
    <property type="entry name" value="HATPase_dom"/>
</dbReference>
<dbReference type="Pfam" id="PF00989">
    <property type="entry name" value="PAS"/>
    <property type="match status" value="1"/>
</dbReference>
<evidence type="ECO:0000256" key="2">
    <source>
        <dbReference type="ARBA" id="ARBA00012438"/>
    </source>
</evidence>
<evidence type="ECO:0000259" key="8">
    <source>
        <dbReference type="PROSITE" id="PS50110"/>
    </source>
</evidence>
<evidence type="ECO:0000259" key="9">
    <source>
        <dbReference type="PROSITE" id="PS50112"/>
    </source>
</evidence>
<dbReference type="PROSITE" id="PS50110">
    <property type="entry name" value="RESPONSE_REGULATORY"/>
    <property type="match status" value="1"/>
</dbReference>
<feature type="domain" description="Histidine kinase" evidence="7">
    <location>
        <begin position="211"/>
        <end position="432"/>
    </location>
</feature>
<dbReference type="Proteomes" id="UP001597526">
    <property type="component" value="Unassembled WGS sequence"/>
</dbReference>
<dbReference type="InterPro" id="IPR005467">
    <property type="entry name" value="His_kinase_dom"/>
</dbReference>
<dbReference type="Gene3D" id="1.10.287.130">
    <property type="match status" value="1"/>
</dbReference>
<dbReference type="CDD" id="cd16922">
    <property type="entry name" value="HATPase_EvgS-ArcB-TorS-like"/>
    <property type="match status" value="1"/>
</dbReference>
<dbReference type="PANTHER" id="PTHR45339:SF1">
    <property type="entry name" value="HYBRID SIGNAL TRANSDUCTION HISTIDINE KINASE J"/>
    <property type="match status" value="1"/>
</dbReference>
<dbReference type="PROSITE" id="PS50109">
    <property type="entry name" value="HIS_KIN"/>
    <property type="match status" value="1"/>
</dbReference>
<dbReference type="InterPro" id="IPR001789">
    <property type="entry name" value="Sig_transdc_resp-reg_receiver"/>
</dbReference>
<evidence type="ECO:0000256" key="1">
    <source>
        <dbReference type="ARBA" id="ARBA00000085"/>
    </source>
</evidence>
<dbReference type="InterPro" id="IPR003661">
    <property type="entry name" value="HisK_dim/P_dom"/>
</dbReference>
<dbReference type="SUPFAM" id="SSF55874">
    <property type="entry name" value="ATPase domain of HSP90 chaperone/DNA topoisomerase II/histidine kinase"/>
    <property type="match status" value="1"/>
</dbReference>
<dbReference type="InterPro" id="IPR000014">
    <property type="entry name" value="PAS"/>
</dbReference>
<dbReference type="Pfam" id="PF00512">
    <property type="entry name" value="HisKA"/>
    <property type="match status" value="1"/>
</dbReference>
<dbReference type="SMART" id="SM00448">
    <property type="entry name" value="REC"/>
    <property type="match status" value="1"/>
</dbReference>
<accession>A0ABW5N1P3</accession>
<comment type="caution">
    <text evidence="11">The sequence shown here is derived from an EMBL/GenBank/DDBJ whole genome shotgun (WGS) entry which is preliminary data.</text>
</comment>
<feature type="domain" description="PAC" evidence="10">
    <location>
        <begin position="138"/>
        <end position="193"/>
    </location>
</feature>
<feature type="modified residue" description="4-aspartylphosphate" evidence="5">
    <location>
        <position position="506"/>
    </location>
</feature>
<dbReference type="Gene3D" id="3.30.565.10">
    <property type="entry name" value="Histidine kinase-like ATPase, C-terminal domain"/>
    <property type="match status" value="1"/>
</dbReference>
<organism evidence="11 12">
    <name type="scientific">Croceitalea marina</name>
    <dbReference type="NCBI Taxonomy" id="1775166"/>
    <lineage>
        <taxon>Bacteria</taxon>
        <taxon>Pseudomonadati</taxon>
        <taxon>Bacteroidota</taxon>
        <taxon>Flavobacteriia</taxon>
        <taxon>Flavobacteriales</taxon>
        <taxon>Flavobacteriaceae</taxon>
        <taxon>Croceitalea</taxon>
    </lineage>
</organism>
<dbReference type="SUPFAM" id="SSF55785">
    <property type="entry name" value="PYP-like sensor domain (PAS domain)"/>
    <property type="match status" value="1"/>
</dbReference>
<sequence>MSYDLNPLLKKQLSEFDSFKNGFEDFPSFLQKVNESYLSLETSIKQLEQSLEIHRKQKTHTNLKIENITRNANNAVDNITEVVFEIDLAGNWIYLNQAWEKLTGLKVIDCLGEPYTKYLGILKPKDNLELSRLINSSFKSYCKVLEIHPSNGEPHWLDVSIKTIFSLSGEPIGYIGTICDITSQKKVELSLLQAKEKEILANKAKDEFLSTISHEIRTPLNAVISTSHLLLIENPHSSQLENLNILKHSSEHLLSLVNDVLDFGKIESGNIELENVEFNFSNVINSFLSTYLNIAEEKEINFSVNRDYGIPEILIGDATRLAQILRNLISNAIKFTSSGGVVLNIKKSKKTSKHVTLNFEIIDTGIGISTSERQKIFNSFTQANTTTARKFGGTGLGLSICKKLLQLMGSKINLQSEPGIGSIFSFPLTFEIGSENQHQKHLEIQENNSNKSLRGLSVLVAEDNKVNCLVLRKFLSKWDVSFEIATDGNEAVEKYQNGSFDLILMDIMMPNMNGFEATKTIRKFDSNIPIIALSAATAVHMEKEYDEAGMNGHISKPFNPNTLFSTLKRMQTIGYKKVDYLN</sequence>
<dbReference type="InterPro" id="IPR000700">
    <property type="entry name" value="PAS-assoc_C"/>
</dbReference>
<dbReference type="InterPro" id="IPR036097">
    <property type="entry name" value="HisK_dim/P_sf"/>
</dbReference>
<dbReference type="CDD" id="cd00082">
    <property type="entry name" value="HisKA"/>
    <property type="match status" value="1"/>
</dbReference>
<comment type="catalytic activity">
    <reaction evidence="1">
        <text>ATP + protein L-histidine = ADP + protein N-phospho-L-histidine.</text>
        <dbReference type="EC" id="2.7.13.3"/>
    </reaction>
</comment>
<keyword evidence="4" id="KW-0902">Two-component regulatory system</keyword>
<dbReference type="PANTHER" id="PTHR45339">
    <property type="entry name" value="HYBRID SIGNAL TRANSDUCTION HISTIDINE KINASE J"/>
    <property type="match status" value="1"/>
</dbReference>
<keyword evidence="6" id="KW-0175">Coiled coil</keyword>
<dbReference type="EC" id="2.7.13.3" evidence="2"/>
<evidence type="ECO:0000256" key="4">
    <source>
        <dbReference type="ARBA" id="ARBA00023012"/>
    </source>
</evidence>
<dbReference type="RefSeq" id="WP_377767492.1">
    <property type="nucleotide sequence ID" value="NZ_JBHULB010000017.1"/>
</dbReference>
<dbReference type="InterPro" id="IPR035965">
    <property type="entry name" value="PAS-like_dom_sf"/>
</dbReference>
<dbReference type="SMART" id="SM00387">
    <property type="entry name" value="HATPase_c"/>
    <property type="match status" value="1"/>
</dbReference>
<evidence type="ECO:0000313" key="11">
    <source>
        <dbReference type="EMBL" id="MFD2587949.1"/>
    </source>
</evidence>
<protein>
    <recommendedName>
        <fullName evidence="2">histidine kinase</fullName>
        <ecNumber evidence="2">2.7.13.3</ecNumber>
    </recommendedName>
</protein>
<evidence type="ECO:0000256" key="5">
    <source>
        <dbReference type="PROSITE-ProRule" id="PRU00169"/>
    </source>
</evidence>
<feature type="domain" description="PAS" evidence="9">
    <location>
        <begin position="68"/>
        <end position="141"/>
    </location>
</feature>
<dbReference type="PROSITE" id="PS50112">
    <property type="entry name" value="PAS"/>
    <property type="match status" value="1"/>
</dbReference>
<evidence type="ECO:0000313" key="12">
    <source>
        <dbReference type="Proteomes" id="UP001597526"/>
    </source>
</evidence>
<keyword evidence="12" id="KW-1185">Reference proteome</keyword>
<dbReference type="SMART" id="SM00091">
    <property type="entry name" value="PAS"/>
    <property type="match status" value="1"/>
</dbReference>
<dbReference type="SMART" id="SM00388">
    <property type="entry name" value="HisKA"/>
    <property type="match status" value="1"/>
</dbReference>
<name>A0ABW5N1P3_9FLAO</name>
<evidence type="ECO:0000259" key="10">
    <source>
        <dbReference type="PROSITE" id="PS50113"/>
    </source>
</evidence>
<dbReference type="InterPro" id="IPR004358">
    <property type="entry name" value="Sig_transdc_His_kin-like_C"/>
</dbReference>